<evidence type="ECO:0000256" key="8">
    <source>
        <dbReference type="ARBA" id="ARBA00023180"/>
    </source>
</evidence>
<dbReference type="InterPro" id="IPR001817">
    <property type="entry name" value="Vasoprsn_rcpt"/>
</dbReference>
<evidence type="ECO:0000256" key="5">
    <source>
        <dbReference type="ARBA" id="ARBA00023040"/>
    </source>
</evidence>
<keyword evidence="6 10" id="KW-0472">Membrane</keyword>
<feature type="domain" description="G-protein coupled receptors family 1 profile" evidence="12">
    <location>
        <begin position="1"/>
        <end position="218"/>
    </location>
</feature>
<dbReference type="GO" id="GO:0005886">
    <property type="term" value="C:plasma membrane"/>
    <property type="evidence" value="ECO:0007669"/>
    <property type="project" value="UniProtKB-SubCell"/>
</dbReference>
<dbReference type="InterPro" id="IPR052665">
    <property type="entry name" value="Neuropeptide-GPCR"/>
</dbReference>
<dbReference type="SUPFAM" id="SSF81321">
    <property type="entry name" value="Family A G protein-coupled receptor-like"/>
    <property type="match status" value="1"/>
</dbReference>
<keyword evidence="3 10" id="KW-0812">Transmembrane</keyword>
<evidence type="ECO:0000256" key="6">
    <source>
        <dbReference type="ARBA" id="ARBA00023136"/>
    </source>
</evidence>
<keyword evidence="4 10" id="KW-1133">Transmembrane helix</keyword>
<feature type="transmembrane region" description="Helical" evidence="10">
    <location>
        <begin position="74"/>
        <end position="105"/>
    </location>
</feature>
<gene>
    <name evidence="13" type="primary">CCAP-R</name>
    <name evidence="13" type="ORF">NPIL_222701</name>
</gene>
<evidence type="ECO:0000256" key="10">
    <source>
        <dbReference type="RuleBase" id="RU046427"/>
    </source>
</evidence>
<feature type="transmembrane region" description="Helical" evidence="10">
    <location>
        <begin position="34"/>
        <end position="54"/>
    </location>
</feature>
<keyword evidence="14" id="KW-1185">Reference proteome</keyword>
<keyword evidence="8 10" id="KW-0325">Glycoprotein</keyword>
<dbReference type="PANTHER" id="PTHR24224:SF6">
    <property type="entry name" value="CARDIOACCELERATORY PEPTIDE RECEPTOR-RELATED"/>
    <property type="match status" value="1"/>
</dbReference>
<reference evidence="13" key="1">
    <citation type="submission" date="2020-08" db="EMBL/GenBank/DDBJ databases">
        <title>Multicomponent nature underlies the extraordinary mechanical properties of spider dragline silk.</title>
        <authorList>
            <person name="Kono N."/>
            <person name="Nakamura H."/>
            <person name="Mori M."/>
            <person name="Yoshida Y."/>
            <person name="Ohtoshi R."/>
            <person name="Malay A.D."/>
            <person name="Moran D.A.P."/>
            <person name="Tomita M."/>
            <person name="Numata K."/>
            <person name="Arakawa K."/>
        </authorList>
    </citation>
    <scope>NUCLEOTIDE SEQUENCE</scope>
</reference>
<evidence type="ECO:0000256" key="11">
    <source>
        <dbReference type="SAM" id="MobiDB-lite"/>
    </source>
</evidence>
<comment type="subcellular location">
    <subcellularLocation>
        <location evidence="1 10">Cell membrane</location>
        <topology evidence="1 10">Multi-pass membrane protein</topology>
    </subcellularLocation>
</comment>
<feature type="transmembrane region" description="Helical" evidence="10">
    <location>
        <begin position="163"/>
        <end position="181"/>
    </location>
</feature>
<dbReference type="OrthoDB" id="6430231at2759"/>
<evidence type="ECO:0000313" key="14">
    <source>
        <dbReference type="Proteomes" id="UP000887013"/>
    </source>
</evidence>
<dbReference type="InterPro" id="IPR000276">
    <property type="entry name" value="GPCR_Rhodpsn"/>
</dbReference>
<dbReference type="EMBL" id="BMAW01020702">
    <property type="protein sequence ID" value="GFT69396.1"/>
    <property type="molecule type" value="Genomic_DNA"/>
</dbReference>
<dbReference type="PROSITE" id="PS50262">
    <property type="entry name" value="G_PROTEIN_RECEP_F1_2"/>
    <property type="match status" value="1"/>
</dbReference>
<keyword evidence="7 10" id="KW-0675">Receptor</keyword>
<dbReference type="Proteomes" id="UP000887013">
    <property type="component" value="Unassembled WGS sequence"/>
</dbReference>
<sequence length="239" mass="27425">MKSYQKSNPYDVIFKPLKTILELIHWKFRRKARWLVASAWGISAVFSIPSIFLSSKEEVKGMSQCWIDLDPWQWQVYITLVAVSLFFLPALIIAACYTVIVYTIWTKSRLMSYPKLSKSSIADSKKSCVNKNKSGSSSDNEADRKRASSRGIIPRAKIKTVKMTLVIVFVFILCWSPYFVYDLLQVYGQIPESQTSYAVSTFIQSLAPLNSAANPMIYCLFSTHICRNFRQGTYTRIYL</sequence>
<dbReference type="AlphaFoldDB" id="A0A8X6PG68"/>
<keyword evidence="5 10" id="KW-0297">G-protein coupled receptor</keyword>
<comment type="similarity">
    <text evidence="10">Belongs to the G-protein coupled receptor 1 family. Vasopressin/oxytocin receptor subfamily.</text>
</comment>
<name>A0A8X6PG68_NEPPI</name>
<evidence type="ECO:0000313" key="13">
    <source>
        <dbReference type="EMBL" id="GFT69396.1"/>
    </source>
</evidence>
<keyword evidence="2" id="KW-1003">Cell membrane</keyword>
<feature type="region of interest" description="Disordered" evidence="11">
    <location>
        <begin position="126"/>
        <end position="146"/>
    </location>
</feature>
<comment type="caution">
    <text evidence="10">Lacks conserved residue(s) required for the propagation of feature annotation.</text>
</comment>
<proteinExistence type="inferred from homology"/>
<evidence type="ECO:0000256" key="3">
    <source>
        <dbReference type="ARBA" id="ARBA00022692"/>
    </source>
</evidence>
<dbReference type="InterPro" id="IPR017452">
    <property type="entry name" value="GPCR_Rhodpsn_7TM"/>
</dbReference>
<evidence type="ECO:0000256" key="4">
    <source>
        <dbReference type="ARBA" id="ARBA00022989"/>
    </source>
</evidence>
<dbReference type="PRINTS" id="PR00237">
    <property type="entry name" value="GPCRRHODOPSN"/>
</dbReference>
<comment type="caution">
    <text evidence="13">The sequence shown here is derived from an EMBL/GenBank/DDBJ whole genome shotgun (WGS) entry which is preliminary data.</text>
</comment>
<accession>A0A8X6PG68</accession>
<keyword evidence="9 10" id="KW-0807">Transducer</keyword>
<dbReference type="Pfam" id="PF00001">
    <property type="entry name" value="7tm_1"/>
    <property type="match status" value="1"/>
</dbReference>
<evidence type="ECO:0000256" key="2">
    <source>
        <dbReference type="ARBA" id="ARBA00022475"/>
    </source>
</evidence>
<feature type="transmembrane region" description="Helical" evidence="10">
    <location>
        <begin position="201"/>
        <end position="221"/>
    </location>
</feature>
<evidence type="ECO:0000256" key="7">
    <source>
        <dbReference type="ARBA" id="ARBA00023170"/>
    </source>
</evidence>
<dbReference type="GO" id="GO:0005000">
    <property type="term" value="F:vasopressin receptor activity"/>
    <property type="evidence" value="ECO:0007669"/>
    <property type="project" value="InterPro"/>
</dbReference>
<dbReference type="PRINTS" id="PR00896">
    <property type="entry name" value="VASOPRESSINR"/>
</dbReference>
<dbReference type="GO" id="GO:0008188">
    <property type="term" value="F:neuropeptide receptor activity"/>
    <property type="evidence" value="ECO:0007669"/>
    <property type="project" value="TreeGrafter"/>
</dbReference>
<feature type="compositionally biased region" description="Polar residues" evidence="11">
    <location>
        <begin position="126"/>
        <end position="139"/>
    </location>
</feature>
<dbReference type="Gene3D" id="1.20.1070.10">
    <property type="entry name" value="Rhodopsin 7-helix transmembrane proteins"/>
    <property type="match status" value="1"/>
</dbReference>
<evidence type="ECO:0000259" key="12">
    <source>
        <dbReference type="PROSITE" id="PS50262"/>
    </source>
</evidence>
<dbReference type="PANTHER" id="PTHR24224">
    <property type="entry name" value="CARDIOACCELERATORY PEPTIDE RECEPTOR-RELATED"/>
    <property type="match status" value="1"/>
</dbReference>
<organism evidence="13 14">
    <name type="scientific">Nephila pilipes</name>
    <name type="common">Giant wood spider</name>
    <name type="synonym">Nephila maculata</name>
    <dbReference type="NCBI Taxonomy" id="299642"/>
    <lineage>
        <taxon>Eukaryota</taxon>
        <taxon>Metazoa</taxon>
        <taxon>Ecdysozoa</taxon>
        <taxon>Arthropoda</taxon>
        <taxon>Chelicerata</taxon>
        <taxon>Arachnida</taxon>
        <taxon>Araneae</taxon>
        <taxon>Araneomorphae</taxon>
        <taxon>Entelegynae</taxon>
        <taxon>Araneoidea</taxon>
        <taxon>Nephilidae</taxon>
        <taxon>Nephila</taxon>
    </lineage>
</organism>
<evidence type="ECO:0000256" key="1">
    <source>
        <dbReference type="ARBA" id="ARBA00004651"/>
    </source>
</evidence>
<evidence type="ECO:0000256" key="9">
    <source>
        <dbReference type="ARBA" id="ARBA00023224"/>
    </source>
</evidence>
<protein>
    <submittedName>
        <fullName evidence="13">Cardioacceleratory peptide receptor</fullName>
    </submittedName>
</protein>